<proteinExistence type="predicted"/>
<dbReference type="AlphaFoldDB" id="A0A0A1DR10"/>
<dbReference type="PROSITE" id="PS51819">
    <property type="entry name" value="VOC"/>
    <property type="match status" value="1"/>
</dbReference>
<evidence type="ECO:0000313" key="1">
    <source>
        <dbReference type="EMBL" id="AIY19866.2"/>
    </source>
</evidence>
<dbReference type="STRING" id="2045.KR76_11115"/>
<dbReference type="HOGENOM" id="CLU_1904558_0_0_11"/>
<dbReference type="SUPFAM" id="SSF54593">
    <property type="entry name" value="Glyoxalase/Bleomycin resistance protein/Dihydroxybiphenyl dioxygenase"/>
    <property type="match status" value="1"/>
</dbReference>
<dbReference type="OrthoDB" id="4265398at2"/>
<reference evidence="1 2" key="1">
    <citation type="journal article" date="2015" name="Genome Announc.">
        <title>Complete Genome Sequence of Steroid-Transforming Nocardioides simplex VKM Ac-2033D.</title>
        <authorList>
            <person name="Shtratnikova V.Y."/>
            <person name="Schelkunov M.I."/>
            <person name="Pekov Y.A."/>
            <person name="Fokina V.V."/>
            <person name="Logacheva M.D."/>
            <person name="Sokolov S.L."/>
            <person name="Bragin E.Y."/>
            <person name="Ashapkin V.V."/>
            <person name="Donova M.V."/>
        </authorList>
    </citation>
    <scope>NUCLEOTIDE SEQUENCE [LARGE SCALE GENOMIC DNA]</scope>
    <source>
        <strain evidence="1 2">VKM Ac-2033D</strain>
    </source>
</reference>
<dbReference type="Gene3D" id="3.10.180.10">
    <property type="entry name" value="2,3-Dihydroxybiphenyl 1,2-Dioxygenase, domain 1"/>
    <property type="match status" value="1"/>
</dbReference>
<keyword evidence="2" id="KW-1185">Reference proteome</keyword>
<dbReference type="eggNOG" id="COG0346">
    <property type="taxonomic scope" value="Bacteria"/>
</dbReference>
<organism evidence="1 2">
    <name type="scientific">Nocardioides simplex</name>
    <name type="common">Arthrobacter simplex</name>
    <dbReference type="NCBI Taxonomy" id="2045"/>
    <lineage>
        <taxon>Bacteria</taxon>
        <taxon>Bacillati</taxon>
        <taxon>Actinomycetota</taxon>
        <taxon>Actinomycetes</taxon>
        <taxon>Propionibacteriales</taxon>
        <taxon>Nocardioidaceae</taxon>
        <taxon>Pimelobacter</taxon>
    </lineage>
</organism>
<evidence type="ECO:0000313" key="2">
    <source>
        <dbReference type="Proteomes" id="UP000030300"/>
    </source>
</evidence>
<dbReference type="PANTHER" id="PTHR36503">
    <property type="entry name" value="BLR2520 PROTEIN"/>
    <property type="match status" value="1"/>
</dbReference>
<dbReference type="EMBL" id="CP009896">
    <property type="protein sequence ID" value="AIY19866.2"/>
    <property type="molecule type" value="Genomic_DNA"/>
</dbReference>
<dbReference type="InterPro" id="IPR004360">
    <property type="entry name" value="Glyas_Fos-R_dOase_dom"/>
</dbReference>
<accession>A0A0A1DR10</accession>
<dbReference type="KEGG" id="psim:KR76_11115"/>
<dbReference type="Proteomes" id="UP000030300">
    <property type="component" value="Chromosome"/>
</dbReference>
<dbReference type="InterPro" id="IPR037523">
    <property type="entry name" value="VOC_core"/>
</dbReference>
<dbReference type="PANTHER" id="PTHR36503:SF1">
    <property type="entry name" value="BLR2520 PROTEIN"/>
    <property type="match status" value="1"/>
</dbReference>
<dbReference type="CDD" id="cd06587">
    <property type="entry name" value="VOC"/>
    <property type="match status" value="1"/>
</dbReference>
<gene>
    <name evidence="1" type="ORF">KR76_11115</name>
</gene>
<name>A0A0A1DR10_NOCSI</name>
<dbReference type="Pfam" id="PF00903">
    <property type="entry name" value="Glyoxalase"/>
    <property type="match status" value="1"/>
</dbReference>
<protein>
    <submittedName>
        <fullName evidence="1">Glyoxalase family protein</fullName>
    </submittedName>
</protein>
<sequence length="133" mass="13787">MSRFTIALPIADRHRAATFYRETLGLELVGTPADDGLPEPLLLRLDDEVLLALIPADGLAWVLGEQPLAAPGVTECLLGVTVDTAADVDALADRVRGAGGSVVRAPAAQAWGYTAVCTDPDGHAWQITAAAAS</sequence>
<dbReference type="GeneID" id="96609437"/>
<dbReference type="RefSeq" id="WP_052138484.1">
    <property type="nucleotide sequence ID" value="NZ_BJMC01000008.1"/>
</dbReference>
<dbReference type="InterPro" id="IPR029068">
    <property type="entry name" value="Glyas_Bleomycin-R_OHBP_Dase"/>
</dbReference>